<gene>
    <name evidence="2" type="ORF">ACFQGO_10890</name>
</gene>
<proteinExistence type="predicted"/>
<name>A0ABW1B4C2_9ACTN</name>
<feature type="region of interest" description="Disordered" evidence="1">
    <location>
        <begin position="1"/>
        <end position="32"/>
    </location>
</feature>
<sequence length="111" mass="11147">MLRDSLPRPVSTSRSRSTTPVPGASGLSAGRRGWVGCPLTAPVLAAAVVAALARTHHTAGSPAAFRRLLGPDVQGPPDGRAAAPPRPPPPVAGLHHAGLLDALRPGQALPA</sequence>
<dbReference type="RefSeq" id="WP_334314104.1">
    <property type="nucleotide sequence ID" value="NZ_JAQOSL010000040.1"/>
</dbReference>
<evidence type="ECO:0000313" key="3">
    <source>
        <dbReference type="Proteomes" id="UP001596112"/>
    </source>
</evidence>
<feature type="compositionally biased region" description="Low complexity" evidence="1">
    <location>
        <begin position="7"/>
        <end position="22"/>
    </location>
</feature>
<feature type="region of interest" description="Disordered" evidence="1">
    <location>
        <begin position="59"/>
        <end position="95"/>
    </location>
</feature>
<accession>A0ABW1B4C2</accession>
<evidence type="ECO:0000313" key="2">
    <source>
        <dbReference type="EMBL" id="MFC5808014.1"/>
    </source>
</evidence>
<protein>
    <submittedName>
        <fullName evidence="2">Uncharacterized protein</fullName>
    </submittedName>
</protein>
<organism evidence="2 3">
    <name type="scientific">Streptomyces heilongjiangensis</name>
    <dbReference type="NCBI Taxonomy" id="945052"/>
    <lineage>
        <taxon>Bacteria</taxon>
        <taxon>Bacillati</taxon>
        <taxon>Actinomycetota</taxon>
        <taxon>Actinomycetes</taxon>
        <taxon>Kitasatosporales</taxon>
        <taxon>Streptomycetaceae</taxon>
        <taxon>Streptomyces</taxon>
    </lineage>
</organism>
<evidence type="ECO:0000256" key="1">
    <source>
        <dbReference type="SAM" id="MobiDB-lite"/>
    </source>
</evidence>
<dbReference type="Proteomes" id="UP001596112">
    <property type="component" value="Unassembled WGS sequence"/>
</dbReference>
<comment type="caution">
    <text evidence="2">The sequence shown here is derived from an EMBL/GenBank/DDBJ whole genome shotgun (WGS) entry which is preliminary data.</text>
</comment>
<keyword evidence="3" id="KW-1185">Reference proteome</keyword>
<dbReference type="EMBL" id="JBHSNZ010000006">
    <property type="protein sequence ID" value="MFC5808014.1"/>
    <property type="molecule type" value="Genomic_DNA"/>
</dbReference>
<reference evidence="3" key="1">
    <citation type="journal article" date="2019" name="Int. J. Syst. Evol. Microbiol.">
        <title>The Global Catalogue of Microorganisms (GCM) 10K type strain sequencing project: providing services to taxonomists for standard genome sequencing and annotation.</title>
        <authorList>
            <consortium name="The Broad Institute Genomics Platform"/>
            <consortium name="The Broad Institute Genome Sequencing Center for Infectious Disease"/>
            <person name="Wu L."/>
            <person name="Ma J."/>
        </authorList>
    </citation>
    <scope>NUCLEOTIDE SEQUENCE [LARGE SCALE GENOMIC DNA]</scope>
    <source>
        <strain evidence="3">JCM 9918</strain>
    </source>
</reference>